<dbReference type="EMBL" id="UYIG01000174">
    <property type="protein sequence ID" value="VDG30112.1"/>
    <property type="molecule type" value="Genomic_DNA"/>
</dbReference>
<dbReference type="Gene3D" id="1.10.150.310">
    <property type="entry name" value="Tex RuvX-like domain-like"/>
    <property type="match status" value="1"/>
</dbReference>
<evidence type="ECO:0000256" key="2">
    <source>
        <dbReference type="SAM" id="Phobius"/>
    </source>
</evidence>
<dbReference type="InterPro" id="IPR010994">
    <property type="entry name" value="RuvA_2-like"/>
</dbReference>
<dbReference type="SMART" id="SM00278">
    <property type="entry name" value="HhH1"/>
    <property type="match status" value="2"/>
</dbReference>
<dbReference type="Gene3D" id="3.10.560.10">
    <property type="entry name" value="Outer membrane lipoprotein wza domain like"/>
    <property type="match status" value="1"/>
</dbReference>
<organism evidence="4 5">
    <name type="scientific">Lactiplantibacillus mudanjiangensis</name>
    <dbReference type="NCBI Taxonomy" id="1296538"/>
    <lineage>
        <taxon>Bacteria</taxon>
        <taxon>Bacillati</taxon>
        <taxon>Bacillota</taxon>
        <taxon>Bacilli</taxon>
        <taxon>Lactobacillales</taxon>
        <taxon>Lactobacillaceae</taxon>
        <taxon>Lactiplantibacillus</taxon>
    </lineage>
</organism>
<evidence type="ECO:0000313" key="4">
    <source>
        <dbReference type="EMBL" id="VDG30112.1"/>
    </source>
</evidence>
<reference evidence="4 5" key="1">
    <citation type="submission" date="2018-11" db="EMBL/GenBank/DDBJ databases">
        <authorList>
            <person name="Wuyts S."/>
        </authorList>
    </citation>
    <scope>NUCLEOTIDE SEQUENCE [LARGE SCALE GENOMIC DNA]</scope>
    <source>
        <strain evidence="4">Lactobacillus mudanjiangensis AMBF249</strain>
    </source>
</reference>
<name>A0A660E7U5_9LACO</name>
<feature type="compositionally biased region" description="Low complexity" evidence="1">
    <location>
        <begin position="151"/>
        <end position="160"/>
    </location>
</feature>
<dbReference type="Pfam" id="PF12836">
    <property type="entry name" value="HHH_3"/>
    <property type="match status" value="1"/>
</dbReference>
<feature type="region of interest" description="Disordered" evidence="1">
    <location>
        <begin position="143"/>
        <end position="177"/>
    </location>
</feature>
<feature type="compositionally biased region" description="Gly residues" evidence="1">
    <location>
        <begin position="161"/>
        <end position="173"/>
    </location>
</feature>
<keyword evidence="2" id="KW-0472">Membrane</keyword>
<evidence type="ECO:0000259" key="3">
    <source>
        <dbReference type="SMART" id="SM00278"/>
    </source>
</evidence>
<dbReference type="GO" id="GO:0015627">
    <property type="term" value="C:type II protein secretion system complex"/>
    <property type="evidence" value="ECO:0007669"/>
    <property type="project" value="TreeGrafter"/>
</dbReference>
<keyword evidence="5" id="KW-1185">Reference proteome</keyword>
<feature type="domain" description="Helix-hairpin-helix DNA-binding motif class 1" evidence="3">
    <location>
        <begin position="185"/>
        <end position="204"/>
    </location>
</feature>
<protein>
    <submittedName>
        <fullName evidence="4">Competence protein ComEA [Lactobacillus sp.]</fullName>
    </submittedName>
</protein>
<sequence>METNLLAWLKTHQRWALIIGGSGLLLVGVVVVIGLLKKPVSDPAVPAIATSQTMTSGRQSYSGTQTSESRQQVSHTQAASTSGPMYVDVKGAVKQPGIYQVKAQMRVADVIALAKGLRPKADRLQVNLAEKVTDQQVIYVPEKGETKKPVASQSAASSTGGSTGGTKSTGGDSGAQINLNTADVTELQKLAGVGQKKAEKIIEYRDSHDGFKTVDDLKQVSGIGDKTLEKFRSQLTV</sequence>
<gene>
    <name evidence="4" type="ORF">MUDAN_MDHGFNIF_01665</name>
</gene>
<feature type="domain" description="Helix-hairpin-helix DNA-binding motif class 1" evidence="3">
    <location>
        <begin position="215"/>
        <end position="234"/>
    </location>
</feature>
<keyword evidence="2" id="KW-0812">Transmembrane</keyword>
<dbReference type="Pfam" id="PF10531">
    <property type="entry name" value="SLBB"/>
    <property type="match status" value="1"/>
</dbReference>
<accession>A0A660E7U5</accession>
<keyword evidence="2" id="KW-1133">Transmembrane helix</keyword>
<dbReference type="NCBIfam" id="TIGR00426">
    <property type="entry name" value="competence protein ComEA helix-hairpin-helix repeat region"/>
    <property type="match status" value="1"/>
</dbReference>
<dbReference type="PANTHER" id="PTHR21180:SF32">
    <property type="entry name" value="ENDONUCLEASE_EXONUCLEASE_PHOSPHATASE FAMILY DOMAIN-CONTAINING PROTEIN 1"/>
    <property type="match status" value="1"/>
</dbReference>
<dbReference type="SUPFAM" id="SSF47781">
    <property type="entry name" value="RuvA domain 2-like"/>
    <property type="match status" value="1"/>
</dbReference>
<dbReference type="AlphaFoldDB" id="A0A660E7U5"/>
<dbReference type="InterPro" id="IPR019554">
    <property type="entry name" value="Soluble_ligand-bd"/>
</dbReference>
<dbReference type="GO" id="GO:0003677">
    <property type="term" value="F:DNA binding"/>
    <property type="evidence" value="ECO:0007669"/>
    <property type="project" value="InterPro"/>
</dbReference>
<proteinExistence type="predicted"/>
<dbReference type="InterPro" id="IPR004509">
    <property type="entry name" value="Competence_ComEA_HhH"/>
</dbReference>
<dbReference type="GO" id="GO:0015628">
    <property type="term" value="P:protein secretion by the type II secretion system"/>
    <property type="evidence" value="ECO:0007669"/>
    <property type="project" value="TreeGrafter"/>
</dbReference>
<feature type="transmembrane region" description="Helical" evidence="2">
    <location>
        <begin position="15"/>
        <end position="36"/>
    </location>
</feature>
<dbReference type="PANTHER" id="PTHR21180">
    <property type="entry name" value="ENDONUCLEASE/EXONUCLEASE/PHOSPHATASE FAMILY DOMAIN-CONTAINING PROTEIN 1"/>
    <property type="match status" value="1"/>
</dbReference>
<evidence type="ECO:0000256" key="1">
    <source>
        <dbReference type="SAM" id="MobiDB-lite"/>
    </source>
</evidence>
<dbReference type="OrthoDB" id="9790239at2"/>
<dbReference type="InterPro" id="IPR003583">
    <property type="entry name" value="Hlx-hairpin-Hlx_DNA-bd_motif"/>
</dbReference>
<evidence type="ECO:0000313" key="5">
    <source>
        <dbReference type="Proteomes" id="UP000289996"/>
    </source>
</evidence>
<dbReference type="InterPro" id="IPR051675">
    <property type="entry name" value="Endo/Exo/Phosphatase_dom_1"/>
</dbReference>
<feature type="region of interest" description="Disordered" evidence="1">
    <location>
        <begin position="51"/>
        <end position="81"/>
    </location>
</feature>
<dbReference type="GO" id="GO:0006281">
    <property type="term" value="P:DNA repair"/>
    <property type="evidence" value="ECO:0007669"/>
    <property type="project" value="InterPro"/>
</dbReference>
<dbReference type="Proteomes" id="UP000289996">
    <property type="component" value="Unassembled WGS sequence"/>
</dbReference>
<dbReference type="RefSeq" id="WP_130852304.1">
    <property type="nucleotide sequence ID" value="NZ_UYIG01000174.1"/>
</dbReference>